<feature type="transmembrane region" description="Helical" evidence="1">
    <location>
        <begin position="36"/>
        <end position="54"/>
    </location>
</feature>
<dbReference type="AlphaFoldDB" id="A0A5C6M1A3"/>
<keyword evidence="1" id="KW-0472">Membrane</keyword>
<dbReference type="EMBL" id="SRHE01000625">
    <property type="protein sequence ID" value="TWW08520.1"/>
    <property type="molecule type" value="Genomic_DNA"/>
</dbReference>
<gene>
    <name evidence="2" type="ORF">E3A20_23500</name>
</gene>
<reference evidence="2 3" key="2">
    <citation type="submission" date="2019-08" db="EMBL/GenBank/DDBJ databases">
        <authorList>
            <person name="Henke P."/>
        </authorList>
    </citation>
    <scope>NUCLEOTIDE SEQUENCE [LARGE SCALE GENOMIC DNA]</scope>
    <source>
        <strain evidence="2">Phe10_nw2017</strain>
    </source>
</reference>
<keyword evidence="1" id="KW-1133">Transmembrane helix</keyword>
<comment type="caution">
    <text evidence="2">The sequence shown here is derived from an EMBL/GenBank/DDBJ whole genome shotgun (WGS) entry which is preliminary data.</text>
</comment>
<protein>
    <submittedName>
        <fullName evidence="2">Uncharacterized protein</fullName>
    </submittedName>
</protein>
<dbReference type="Proteomes" id="UP000321083">
    <property type="component" value="Unassembled WGS sequence"/>
</dbReference>
<keyword evidence="3" id="KW-1185">Reference proteome</keyword>
<evidence type="ECO:0000256" key="1">
    <source>
        <dbReference type="SAM" id="Phobius"/>
    </source>
</evidence>
<accession>A0A5C6M1A3</accession>
<name>A0A5C6M1A3_9PLAN</name>
<evidence type="ECO:0000313" key="3">
    <source>
        <dbReference type="Proteomes" id="UP000321083"/>
    </source>
</evidence>
<evidence type="ECO:0000313" key="2">
    <source>
        <dbReference type="EMBL" id="TWW08520.1"/>
    </source>
</evidence>
<proteinExistence type="predicted"/>
<reference evidence="2 3" key="1">
    <citation type="submission" date="2019-08" db="EMBL/GenBank/DDBJ databases">
        <title>100 year-old enigma solved: identification of Planctomyces bekefii, the type genus and species of the phylum Planctomycetes.</title>
        <authorList>
            <person name="Svetlana D.N."/>
            <person name="Overmann J."/>
        </authorList>
    </citation>
    <scope>NUCLEOTIDE SEQUENCE [LARGE SCALE GENOMIC DNA]</scope>
    <source>
        <strain evidence="2">Phe10_nw2017</strain>
    </source>
</reference>
<sequence length="73" mass="7614">MKREPGTYEVEAAVDCDCCGRPGGSRGRRGAVTVEYLLLVTLVGIGVLVGLAAVRNALVQELDDVARAISAIV</sequence>
<organism evidence="2 3">
    <name type="scientific">Planctomyces bekefii</name>
    <dbReference type="NCBI Taxonomy" id="1653850"/>
    <lineage>
        <taxon>Bacteria</taxon>
        <taxon>Pseudomonadati</taxon>
        <taxon>Planctomycetota</taxon>
        <taxon>Planctomycetia</taxon>
        <taxon>Planctomycetales</taxon>
        <taxon>Planctomycetaceae</taxon>
        <taxon>Planctomyces</taxon>
    </lineage>
</organism>
<keyword evidence="1" id="KW-0812">Transmembrane</keyword>